<keyword evidence="6" id="KW-0378">Hydrolase</keyword>
<feature type="domain" description="ABC transporter" evidence="11">
    <location>
        <begin position="499"/>
        <end position="706"/>
    </location>
</feature>
<protein>
    <submittedName>
        <fullName evidence="14">Peptidase domain-containing ABC transporter</fullName>
    </submittedName>
</protein>
<dbReference type="CDD" id="cd02419">
    <property type="entry name" value="Peptidase_C39C"/>
    <property type="match status" value="1"/>
</dbReference>
<dbReference type="EMBL" id="RDOM01000073">
    <property type="protein sequence ID" value="MBF4273932.1"/>
    <property type="molecule type" value="Genomic_DNA"/>
</dbReference>
<dbReference type="InterPro" id="IPR039421">
    <property type="entry name" value="Type_1_exporter"/>
</dbReference>
<dbReference type="InterPro" id="IPR036640">
    <property type="entry name" value="ABC1_TM_sf"/>
</dbReference>
<dbReference type="InterPro" id="IPR011527">
    <property type="entry name" value="ABC1_TM_dom"/>
</dbReference>
<dbReference type="Gene3D" id="3.90.70.10">
    <property type="entry name" value="Cysteine proteinases"/>
    <property type="match status" value="1"/>
</dbReference>
<evidence type="ECO:0000259" key="12">
    <source>
        <dbReference type="PROSITE" id="PS50929"/>
    </source>
</evidence>
<dbReference type="GO" id="GO:0016887">
    <property type="term" value="F:ATP hydrolysis activity"/>
    <property type="evidence" value="ECO:0007669"/>
    <property type="project" value="InterPro"/>
</dbReference>
<evidence type="ECO:0000256" key="1">
    <source>
        <dbReference type="ARBA" id="ARBA00004651"/>
    </source>
</evidence>
<dbReference type="GO" id="GO:0015421">
    <property type="term" value="F:ABC-type oligopeptide transporter activity"/>
    <property type="evidence" value="ECO:0007669"/>
    <property type="project" value="TreeGrafter"/>
</dbReference>
<evidence type="ECO:0000256" key="4">
    <source>
        <dbReference type="ARBA" id="ARBA00022692"/>
    </source>
</evidence>
<evidence type="ECO:0000256" key="9">
    <source>
        <dbReference type="ARBA" id="ARBA00023136"/>
    </source>
</evidence>
<dbReference type="RefSeq" id="WP_107489872.1">
    <property type="nucleotide sequence ID" value="NZ_CP020533.1"/>
</dbReference>
<dbReference type="Gene3D" id="3.40.50.300">
    <property type="entry name" value="P-loop containing nucleotide triphosphate hydrolases"/>
    <property type="match status" value="1"/>
</dbReference>
<evidence type="ECO:0000313" key="14">
    <source>
        <dbReference type="EMBL" id="MBF4273932.1"/>
    </source>
</evidence>
<feature type="transmembrane region" description="Helical" evidence="10">
    <location>
        <begin position="219"/>
        <end position="237"/>
    </location>
</feature>
<evidence type="ECO:0000256" key="6">
    <source>
        <dbReference type="ARBA" id="ARBA00022801"/>
    </source>
</evidence>
<dbReference type="PANTHER" id="PTHR43394:SF1">
    <property type="entry name" value="ATP-BINDING CASSETTE SUB-FAMILY B MEMBER 10, MITOCHONDRIAL"/>
    <property type="match status" value="1"/>
</dbReference>
<evidence type="ECO:0000259" key="13">
    <source>
        <dbReference type="PROSITE" id="PS50990"/>
    </source>
</evidence>
<dbReference type="CDD" id="cd18567">
    <property type="entry name" value="ABC_6TM_CvaB_RaxB_like"/>
    <property type="match status" value="1"/>
</dbReference>
<gene>
    <name evidence="14" type="ORF">EAY07_18265</name>
</gene>
<dbReference type="GO" id="GO:0005886">
    <property type="term" value="C:plasma membrane"/>
    <property type="evidence" value="ECO:0007669"/>
    <property type="project" value="UniProtKB-SubCell"/>
</dbReference>
<reference evidence="14 15" key="1">
    <citation type="journal article" date="2021" name="PeerJ">
        <title>Analysis of 44 Vibrio anguillarum genomes reveals high genetic diversity.</title>
        <authorList>
            <person name="Hansen M.J."/>
            <person name="Dalsgaard I."/>
        </authorList>
    </citation>
    <scope>NUCLEOTIDE SEQUENCE [LARGE SCALE GENOMIC DNA]</scope>
    <source>
        <strain evidence="14 15">17-16730-2A</strain>
    </source>
</reference>
<dbReference type="SMART" id="SM00382">
    <property type="entry name" value="AAA"/>
    <property type="match status" value="1"/>
</dbReference>
<sequence length="706" mass="79292">MSKAISNDVINESDEVLGLLSYSGKRRVPLVLQAEVAECGLACIAMISSYHGYQVNIPPLRKKSTLDGNGMNLKQLMELADQLKLSCRALQCSLEEIGDLTLPCILHWDMQHFVVLTGVTKNTIYINDPASGKRKISLTDLSSSFTGIALELTPTNSFKKCDKRVVMKINQLWQNITGLKSSLLTLFSLSLVLQFITLLSPYYMQWVIDNVLLSNDKPLLTVLATGFIILMVIKTSVSSLRSWIVLRFSSSLNLQIGANLFRHLLKLPMSYFEKRHIGDIVSRFGSLSTIREMLTKELIEAVIDGLMASVVLIMMFLYNTTLAIFVLSIVFISFLIKVGFYFPNRRLSEESITANAKEDTTFLESIRAIQTVKLFSHESNRQNIWLNRFSEVINADIRLAKIEIMESAINDLLFSIETILVIYFGSLIVMKGDLTVGMLLAFIAYKSQFIMSIMNFIDKILSFKLLGLHVERVSDIALELEEPYHVPNGGSGSILNGELQLENISFRYSDNAEKILDNINLHVRTGESIAIIGSSGCGKTTLLKIILGLLKPTSGRILLDGVDVSNLGLNEYRQFFGSVMQNDTLMSGTVAENITLFDPNFDEERLYECCRLACIFDDIKSLPMTFESLVGDMGSNFSGGQLQRIFLARALYKQPKILCLDESTSHLDQHNELIVNDNIKNIELTRIIVAHRKETIESVDRVYRLN</sequence>
<dbReference type="InterPro" id="IPR003593">
    <property type="entry name" value="AAA+_ATPase"/>
</dbReference>
<name>A0AAW4AGT0_VIBAN</name>
<dbReference type="Pfam" id="PF03412">
    <property type="entry name" value="Peptidase_C39"/>
    <property type="match status" value="1"/>
</dbReference>
<dbReference type="Pfam" id="PF00005">
    <property type="entry name" value="ABC_tran"/>
    <property type="match status" value="1"/>
</dbReference>
<evidence type="ECO:0000256" key="2">
    <source>
        <dbReference type="ARBA" id="ARBA00022448"/>
    </source>
</evidence>
<dbReference type="InterPro" id="IPR027417">
    <property type="entry name" value="P-loop_NTPase"/>
</dbReference>
<dbReference type="InterPro" id="IPR033838">
    <property type="entry name" value="CvaB_peptidase"/>
</dbReference>
<feature type="domain" description="Peptidase C39" evidence="13">
    <location>
        <begin position="33"/>
        <end position="152"/>
    </location>
</feature>
<dbReference type="InterPro" id="IPR017871">
    <property type="entry name" value="ABC_transporter-like_CS"/>
</dbReference>
<organism evidence="14 15">
    <name type="scientific">Vibrio anguillarum</name>
    <name type="common">Listonella anguillarum</name>
    <dbReference type="NCBI Taxonomy" id="55601"/>
    <lineage>
        <taxon>Bacteria</taxon>
        <taxon>Pseudomonadati</taxon>
        <taxon>Pseudomonadota</taxon>
        <taxon>Gammaproteobacteria</taxon>
        <taxon>Vibrionales</taxon>
        <taxon>Vibrionaceae</taxon>
        <taxon>Vibrio</taxon>
    </lineage>
</organism>
<keyword evidence="7" id="KW-0067">ATP-binding</keyword>
<evidence type="ECO:0000256" key="8">
    <source>
        <dbReference type="ARBA" id="ARBA00022989"/>
    </source>
</evidence>
<keyword evidence="5" id="KW-0547">Nucleotide-binding</keyword>
<evidence type="ECO:0000313" key="15">
    <source>
        <dbReference type="Proteomes" id="UP000722957"/>
    </source>
</evidence>
<keyword evidence="4 10" id="KW-0812">Transmembrane</keyword>
<keyword evidence="8 10" id="KW-1133">Transmembrane helix</keyword>
<accession>A0AAW4AGT0</accession>
<dbReference type="FunFam" id="3.40.50.300:FF:000299">
    <property type="entry name" value="ABC transporter ATP-binding protein/permease"/>
    <property type="match status" value="1"/>
</dbReference>
<keyword evidence="3" id="KW-1003">Cell membrane</keyword>
<dbReference type="AlphaFoldDB" id="A0AAW4AGT0"/>
<dbReference type="Gene3D" id="1.20.1560.10">
    <property type="entry name" value="ABC transporter type 1, transmembrane domain"/>
    <property type="match status" value="1"/>
</dbReference>
<keyword evidence="9 10" id="KW-0472">Membrane</keyword>
<dbReference type="PROSITE" id="PS00211">
    <property type="entry name" value="ABC_TRANSPORTER_1"/>
    <property type="match status" value="1"/>
</dbReference>
<evidence type="ECO:0000256" key="3">
    <source>
        <dbReference type="ARBA" id="ARBA00022475"/>
    </source>
</evidence>
<feature type="transmembrane region" description="Helical" evidence="10">
    <location>
        <begin position="183"/>
        <end position="204"/>
    </location>
</feature>
<evidence type="ECO:0000256" key="5">
    <source>
        <dbReference type="ARBA" id="ARBA00022741"/>
    </source>
</evidence>
<dbReference type="InterPro" id="IPR003439">
    <property type="entry name" value="ABC_transporter-like_ATP-bd"/>
</dbReference>
<dbReference type="GO" id="GO:0005524">
    <property type="term" value="F:ATP binding"/>
    <property type="evidence" value="ECO:0007669"/>
    <property type="project" value="UniProtKB-KW"/>
</dbReference>
<keyword evidence="2" id="KW-0813">Transport</keyword>
<dbReference type="PANTHER" id="PTHR43394">
    <property type="entry name" value="ATP-DEPENDENT PERMEASE MDL1, MITOCHONDRIAL"/>
    <property type="match status" value="1"/>
</dbReference>
<evidence type="ECO:0000259" key="11">
    <source>
        <dbReference type="PROSITE" id="PS50893"/>
    </source>
</evidence>
<comment type="caution">
    <text evidence="14">The sequence shown here is derived from an EMBL/GenBank/DDBJ whole genome shotgun (WGS) entry which is preliminary data.</text>
</comment>
<feature type="transmembrane region" description="Helical" evidence="10">
    <location>
        <begin position="324"/>
        <end position="342"/>
    </location>
</feature>
<feature type="transmembrane region" description="Helical" evidence="10">
    <location>
        <begin position="298"/>
        <end position="318"/>
    </location>
</feature>
<feature type="domain" description="ABC transmembrane type-1" evidence="12">
    <location>
        <begin position="184"/>
        <end position="465"/>
    </location>
</feature>
<dbReference type="SUPFAM" id="SSF90123">
    <property type="entry name" value="ABC transporter transmembrane region"/>
    <property type="match status" value="1"/>
</dbReference>
<feature type="transmembrane region" description="Helical" evidence="10">
    <location>
        <begin position="408"/>
        <end position="430"/>
    </location>
</feature>
<evidence type="ECO:0000256" key="7">
    <source>
        <dbReference type="ARBA" id="ARBA00022840"/>
    </source>
</evidence>
<evidence type="ECO:0000256" key="10">
    <source>
        <dbReference type="SAM" id="Phobius"/>
    </source>
</evidence>
<dbReference type="InterPro" id="IPR005074">
    <property type="entry name" value="Peptidase_C39"/>
</dbReference>
<dbReference type="PROSITE" id="PS50990">
    <property type="entry name" value="PEPTIDASE_C39"/>
    <property type="match status" value="1"/>
</dbReference>
<comment type="subcellular location">
    <subcellularLocation>
        <location evidence="1">Cell membrane</location>
        <topology evidence="1">Multi-pass membrane protein</topology>
    </subcellularLocation>
</comment>
<dbReference type="Proteomes" id="UP000722957">
    <property type="component" value="Unassembled WGS sequence"/>
</dbReference>
<proteinExistence type="predicted"/>
<dbReference type="PROSITE" id="PS50929">
    <property type="entry name" value="ABC_TM1F"/>
    <property type="match status" value="1"/>
</dbReference>
<dbReference type="GO" id="GO:0006508">
    <property type="term" value="P:proteolysis"/>
    <property type="evidence" value="ECO:0007669"/>
    <property type="project" value="InterPro"/>
</dbReference>
<dbReference type="Pfam" id="PF00664">
    <property type="entry name" value="ABC_membrane"/>
    <property type="match status" value="1"/>
</dbReference>
<dbReference type="SUPFAM" id="SSF52540">
    <property type="entry name" value="P-loop containing nucleoside triphosphate hydrolases"/>
    <property type="match status" value="1"/>
</dbReference>
<dbReference type="GO" id="GO:0008234">
    <property type="term" value="F:cysteine-type peptidase activity"/>
    <property type="evidence" value="ECO:0007669"/>
    <property type="project" value="InterPro"/>
</dbReference>
<dbReference type="PROSITE" id="PS50893">
    <property type="entry name" value="ABC_TRANSPORTER_2"/>
    <property type="match status" value="1"/>
</dbReference>